<feature type="compositionally biased region" description="Basic and acidic residues" evidence="1">
    <location>
        <begin position="279"/>
        <end position="304"/>
    </location>
</feature>
<evidence type="ECO:0000313" key="2">
    <source>
        <dbReference type="EMBL" id="KAK0642876.1"/>
    </source>
</evidence>
<name>A0AA40CL24_9PEZI</name>
<protein>
    <submittedName>
        <fullName evidence="2">Uncharacterized protein</fullName>
    </submittedName>
</protein>
<reference evidence="2" key="1">
    <citation type="submission" date="2023-06" db="EMBL/GenBank/DDBJ databases">
        <title>Genome-scale phylogeny and comparative genomics of the fungal order Sordariales.</title>
        <authorList>
            <consortium name="Lawrence Berkeley National Laboratory"/>
            <person name="Hensen N."/>
            <person name="Bonometti L."/>
            <person name="Westerberg I."/>
            <person name="Brannstrom I.O."/>
            <person name="Guillou S."/>
            <person name="Cros-Aarteil S."/>
            <person name="Calhoun S."/>
            <person name="Haridas S."/>
            <person name="Kuo A."/>
            <person name="Mondo S."/>
            <person name="Pangilinan J."/>
            <person name="Riley R."/>
            <person name="Labutti K."/>
            <person name="Andreopoulos B."/>
            <person name="Lipzen A."/>
            <person name="Chen C."/>
            <person name="Yanf M."/>
            <person name="Daum C."/>
            <person name="Ng V."/>
            <person name="Clum A."/>
            <person name="Steindorff A."/>
            <person name="Ohm R."/>
            <person name="Martin F."/>
            <person name="Silar P."/>
            <person name="Natvig D."/>
            <person name="Lalanne C."/>
            <person name="Gautier V."/>
            <person name="Ament-Velasquez S.L."/>
            <person name="Kruys A."/>
            <person name="Hutchinson M.I."/>
            <person name="Powell A.J."/>
            <person name="Barry K."/>
            <person name="Miller A.N."/>
            <person name="Grigoriev I.V."/>
            <person name="Debuchy R."/>
            <person name="Gladieux P."/>
            <person name="Thoren M.H."/>
            <person name="Johannesson H."/>
        </authorList>
    </citation>
    <scope>NUCLEOTIDE SEQUENCE</scope>
    <source>
        <strain evidence="2">SMH2532-1</strain>
    </source>
</reference>
<evidence type="ECO:0000256" key="1">
    <source>
        <dbReference type="SAM" id="MobiDB-lite"/>
    </source>
</evidence>
<dbReference type="Proteomes" id="UP001174936">
    <property type="component" value="Unassembled WGS sequence"/>
</dbReference>
<proteinExistence type="predicted"/>
<dbReference type="EMBL" id="JAULSV010000005">
    <property type="protein sequence ID" value="KAK0642876.1"/>
    <property type="molecule type" value="Genomic_DNA"/>
</dbReference>
<accession>A0AA40CL24</accession>
<gene>
    <name evidence="2" type="ORF">B0T16DRAFT_459082</name>
</gene>
<feature type="region of interest" description="Disordered" evidence="1">
    <location>
        <begin position="227"/>
        <end position="311"/>
    </location>
</feature>
<keyword evidence="3" id="KW-1185">Reference proteome</keyword>
<feature type="region of interest" description="Disordered" evidence="1">
    <location>
        <begin position="340"/>
        <end position="403"/>
    </location>
</feature>
<evidence type="ECO:0000313" key="3">
    <source>
        <dbReference type="Proteomes" id="UP001174936"/>
    </source>
</evidence>
<organism evidence="2 3">
    <name type="scientific">Cercophora newfieldiana</name>
    <dbReference type="NCBI Taxonomy" id="92897"/>
    <lineage>
        <taxon>Eukaryota</taxon>
        <taxon>Fungi</taxon>
        <taxon>Dikarya</taxon>
        <taxon>Ascomycota</taxon>
        <taxon>Pezizomycotina</taxon>
        <taxon>Sordariomycetes</taxon>
        <taxon>Sordariomycetidae</taxon>
        <taxon>Sordariales</taxon>
        <taxon>Lasiosphaeriaceae</taxon>
        <taxon>Cercophora</taxon>
    </lineage>
</organism>
<feature type="compositionally biased region" description="Basic and acidic residues" evidence="1">
    <location>
        <begin position="394"/>
        <end position="403"/>
    </location>
</feature>
<feature type="region of interest" description="Disordered" evidence="1">
    <location>
        <begin position="1"/>
        <end position="25"/>
    </location>
</feature>
<comment type="caution">
    <text evidence="2">The sequence shown here is derived from an EMBL/GenBank/DDBJ whole genome shotgun (WGS) entry which is preliminary data.</text>
</comment>
<sequence>MTRRSSDRARDGRNGRREQQRQEDELQRILWEKDFQSNRLATNLSEVQWDPEIAAIKPETVTLPQKHESNVRCSRPRDDRRWKLEYIGQNDVNWHAPDRSRPGNYHMSVIAEPKALQAAMATISDLAHSSGKGHCIINFQLQDIKPGLYPVRSSATPDLAARGSVSGPAHGRDLTAAPTLQRPFAAPGSAVSTEANLISGPVVHQCVDITGSLSQFPFVLLAPSPNPAQPSKNHDIEVLDNPPDSSNTPRRSVKHETTSDLDIVGIVERQSGLNRRRGRNESEDKEKVEPRSGHPSDSLRERYPSELPGRDIYNGVARRLPRDDVWANYYPDRLSIRYRDSSEKENDEQPISPHRDKNRLSRSTSPVRKGRSRSPAPSAQSTSKDRRHKRNRGSRRDRYRPRD</sequence>
<dbReference type="AlphaFoldDB" id="A0AA40CL24"/>